<sequence>MDRASPQRSPKNIEHIGGPSIMTPLKGKRLAKAQPLERAGKRGTKLCILSVDAAQEPKRTQTAPRPKRTIPKFRASSSRRGRKPQRAIEREATGTSRNWFGEPRIPEWRNTNPRCRRDKRRNLLKCWSFCISSGQSTRAFPKKADNNNSANPIIIKVEEEILRIKSVEDSLLSVKLSWRDVNGITHGVILNKLKEEERHCW</sequence>
<organism evidence="2 3">
    <name type="scientific">Oryza rufipogon</name>
    <name type="common">Brownbeard rice</name>
    <name type="synonym">Asian wild rice</name>
    <dbReference type="NCBI Taxonomy" id="4529"/>
    <lineage>
        <taxon>Eukaryota</taxon>
        <taxon>Viridiplantae</taxon>
        <taxon>Streptophyta</taxon>
        <taxon>Embryophyta</taxon>
        <taxon>Tracheophyta</taxon>
        <taxon>Spermatophyta</taxon>
        <taxon>Magnoliopsida</taxon>
        <taxon>Liliopsida</taxon>
        <taxon>Poales</taxon>
        <taxon>Poaceae</taxon>
        <taxon>BOP clade</taxon>
        <taxon>Oryzoideae</taxon>
        <taxon>Oryzeae</taxon>
        <taxon>Oryzinae</taxon>
        <taxon>Oryza</taxon>
    </lineage>
</organism>
<protein>
    <submittedName>
        <fullName evidence="2">Uncharacterized protein</fullName>
    </submittedName>
</protein>
<dbReference type="Proteomes" id="UP000008022">
    <property type="component" value="Unassembled WGS sequence"/>
</dbReference>
<name>A0A0E0QNV5_ORYRU</name>
<evidence type="ECO:0000313" key="2">
    <source>
        <dbReference type="EnsemblPlants" id="ORUFI09G03430.1"/>
    </source>
</evidence>
<accession>A0A0E0QNV5</accession>
<dbReference type="AlphaFoldDB" id="A0A0E0QNV5"/>
<evidence type="ECO:0000313" key="3">
    <source>
        <dbReference type="Proteomes" id="UP000008022"/>
    </source>
</evidence>
<dbReference type="Gramene" id="ORUFI09G03430.1">
    <property type="protein sequence ID" value="ORUFI09G03430.1"/>
    <property type="gene ID" value="ORUFI09G03430"/>
</dbReference>
<proteinExistence type="predicted"/>
<reference evidence="2" key="2">
    <citation type="submission" date="2015-06" db="UniProtKB">
        <authorList>
            <consortium name="EnsemblPlants"/>
        </authorList>
    </citation>
    <scope>IDENTIFICATION</scope>
</reference>
<feature type="compositionally biased region" description="Polar residues" evidence="1">
    <location>
        <begin position="1"/>
        <end position="10"/>
    </location>
</feature>
<reference evidence="3" key="1">
    <citation type="submission" date="2013-06" db="EMBL/GenBank/DDBJ databases">
        <authorList>
            <person name="Zhao Q."/>
        </authorList>
    </citation>
    <scope>NUCLEOTIDE SEQUENCE</scope>
    <source>
        <strain evidence="3">cv. W1943</strain>
    </source>
</reference>
<feature type="compositionally biased region" description="Basic residues" evidence="1">
    <location>
        <begin position="65"/>
        <end position="85"/>
    </location>
</feature>
<dbReference type="HOGENOM" id="CLU_1362381_0_0_1"/>
<keyword evidence="3" id="KW-1185">Reference proteome</keyword>
<feature type="region of interest" description="Disordered" evidence="1">
    <location>
        <begin position="1"/>
        <end position="93"/>
    </location>
</feature>
<evidence type="ECO:0000256" key="1">
    <source>
        <dbReference type="SAM" id="MobiDB-lite"/>
    </source>
</evidence>
<dbReference type="EnsemblPlants" id="ORUFI09G03430.1">
    <property type="protein sequence ID" value="ORUFI09G03430.1"/>
    <property type="gene ID" value="ORUFI09G03430"/>
</dbReference>